<dbReference type="CDD" id="cd00198">
    <property type="entry name" value="vWFA"/>
    <property type="match status" value="1"/>
</dbReference>
<dbReference type="CDD" id="cd01450">
    <property type="entry name" value="vWFA_subfamily_ECM"/>
    <property type="match status" value="5"/>
</dbReference>
<dbReference type="PRINTS" id="PR00453">
    <property type="entry name" value="VWFADOMAIN"/>
</dbReference>
<feature type="domain" description="VWFA" evidence="11">
    <location>
        <begin position="224"/>
        <end position="399"/>
    </location>
</feature>
<evidence type="ECO:0000256" key="10">
    <source>
        <dbReference type="SAM" id="SignalP"/>
    </source>
</evidence>
<keyword evidence="5" id="KW-0677">Repeat</keyword>
<gene>
    <name evidence="13" type="ORF">AAFF_G00308030</name>
</gene>
<evidence type="ECO:0000313" key="13">
    <source>
        <dbReference type="EMBL" id="KAJ8371485.1"/>
    </source>
</evidence>
<dbReference type="PROSITE" id="PS00280">
    <property type="entry name" value="BPTI_KUNITZ_1"/>
    <property type="match status" value="1"/>
</dbReference>
<evidence type="ECO:0000256" key="4">
    <source>
        <dbReference type="ARBA" id="ARBA00022729"/>
    </source>
</evidence>
<evidence type="ECO:0000259" key="12">
    <source>
        <dbReference type="PROSITE" id="PS50279"/>
    </source>
</evidence>
<dbReference type="SMART" id="SM00131">
    <property type="entry name" value="KU"/>
    <property type="match status" value="1"/>
</dbReference>
<evidence type="ECO:0008006" key="15">
    <source>
        <dbReference type="Google" id="ProtNLM"/>
    </source>
</evidence>
<dbReference type="PROSITE" id="PS50279">
    <property type="entry name" value="BPTI_KUNITZ_2"/>
    <property type="match status" value="1"/>
</dbReference>
<evidence type="ECO:0000256" key="2">
    <source>
        <dbReference type="ARBA" id="ARBA00022525"/>
    </source>
</evidence>
<feature type="region of interest" description="Disordered" evidence="9">
    <location>
        <begin position="1375"/>
        <end position="1701"/>
    </location>
</feature>
<feature type="compositionally biased region" description="Gly residues" evidence="9">
    <location>
        <begin position="1573"/>
        <end position="1595"/>
    </location>
</feature>
<dbReference type="EMBL" id="JAINUG010000449">
    <property type="protein sequence ID" value="KAJ8371485.1"/>
    <property type="molecule type" value="Genomic_DNA"/>
</dbReference>
<evidence type="ECO:0000256" key="6">
    <source>
        <dbReference type="ARBA" id="ARBA00022889"/>
    </source>
</evidence>
<dbReference type="Proteomes" id="UP001221898">
    <property type="component" value="Unassembled WGS sequence"/>
</dbReference>
<dbReference type="GO" id="GO:0004867">
    <property type="term" value="F:serine-type endopeptidase inhibitor activity"/>
    <property type="evidence" value="ECO:0007669"/>
    <property type="project" value="InterPro"/>
</dbReference>
<dbReference type="PROSITE" id="PS50234">
    <property type="entry name" value="VWFA"/>
    <property type="match status" value="8"/>
</dbReference>
<dbReference type="InterPro" id="IPR036465">
    <property type="entry name" value="vWFA_dom_sf"/>
</dbReference>
<evidence type="ECO:0000256" key="7">
    <source>
        <dbReference type="ARBA" id="ARBA00023119"/>
    </source>
</evidence>
<evidence type="ECO:0000256" key="5">
    <source>
        <dbReference type="ARBA" id="ARBA00022737"/>
    </source>
</evidence>
<evidence type="ECO:0000313" key="14">
    <source>
        <dbReference type="Proteomes" id="UP001221898"/>
    </source>
</evidence>
<keyword evidence="6" id="KW-0130">Cell adhesion</keyword>
<name>A0AAD7R848_9TELE</name>
<keyword evidence="2" id="KW-0964">Secreted</keyword>
<dbReference type="InterPro" id="IPR050525">
    <property type="entry name" value="ECM_Assembly_Org"/>
</dbReference>
<sequence length="2303" mass="249536">MEQLRVAVFIILLVTLCTCQKTDSVGDVLFLVDGSSRLNIGTFLQMKNLIIKITTELDKVFAIGRDVRVGVSQYSGDVKDEVLLSTNVRRDELQSFVKRGLVQKQGQRKMGMALEHVRDVLERSRKLKDPQILVVFSGGKSQDEFSQAAKMIERLQVSIITVGFQDYDAAELNFGKQQFVRRGNPQVFQDILNSIKNELNELNDLASGFTAWEKQPACKKITADILFFVHYSANIGEKNFQRIQHFLYNVFSAFEIGDARVRIGLTKLSGDRTAGFPLNRYSDQAALLQHVQDMQYVRSGGSPSVASASQLLSSGGRGDQFVPQVAVFLTDDGSLRDMRRLASSLQTLGVSVFAVGVGARANGTHLLSTVSYPPREFILTADTFEQLASSLQDEFINRLCFFLFSPKGATSDYILKQGCINTEEVDIYFMIDGSGSITEFSKITEFLSEMVDILKGRQEGMRFGVVQYGSIVVDEILLGQYTATQDLKRAIEGITQLKGGTNTAQGLRHMKRLFEQSSSPNAEKYLIVLTDGASDDEGVAGLAEELRNMPVHMYAIGVGEAKVAELSAIAGSTDRYFHINNFHFLEIIKEALTKEICLPAAVKAAEADMVFLLSSSTNYNQVKEFIVKFLPRFSIGEDGVRVAMIQYNDEVHPTFLFDTYEDESAVLHAIEAMPPIQGPAYTGRALETVPELFKNARKYVDKVVVVVTDEKSKDSVETIAKNVRKSGVSVYSVGGPNADIEEQVYISGSSDKSFRLESDTSDLVKSMTNEIIFSNKACRNIRTVDIVFAVDGSSGMANEFESVKDFMISVVNDANVGKNDTQFAVTVYSNEPKEAFGLTKYQDKASLVQAIAALNLFTDHSFTPATAEAMNFSKTLLSEERGGRRHKNVPQVMIVITARDSDAKNKLNNVANAVRASGIYTIAIGVKPASAGELKIIAGSEDYSFPLNTFEELKKVKNAITTKICQIPYCACMKIDVSFLIDGSESIHDNDFERMKEFVKAVAESLDLCSNNSRVGLAQYSDNYTKYFDMSHFCPREKVNDKMTNIVKLEEGTWIGKALKYSRSFFTSEKQRHGIVSHMIVMTDGKTKREDNPDVGRNAKLLRNIDRVDMIAVAIGDQQSINSINLNQIAGKPSNVFRMEHYEDLAIIQGQIVSHLCGVEQCPDEKPPCRIDIAVGVDVTRVRGASTHVQLGRNILPIVRGISLLQTSSCTSSVLLRFGLHMDPGLALFSSAFQNLTSFESSTYFRNPGVIDQPARLNREYLSSFGEKFQRDSSTQTHKVILIFTDGIDDDKQTLKDVSKQLMETGVDGLITVALQRGPATDGLQSIEFGRGYYYKTQLVIGDKMSEELYTVFDNLAEDKCCHCCKCVGPIGPKGGPAKPGTKGEKGHKAGPGFPGDEGPPGVPGPPGSPGQTGDVGCDGDRGLKGSYGYSGIKGDQGDGAWDGIDGSEGDVGNPGLKGEKGIEGNLGSPGGHGPPAEKGRKGFPGNPGRPGFDSTVPGRKGEDGTMGPEGNPGEDGFGGRNGDPGRDGAGGRRGSPGSQGSSGLSGVNGVKGEAGPSGGQGQSGAKGEDGDPGGSGLKGPLGTQGPGGYGGAKGSHGRSGRKGQSGDLGLKGQTGSPGFRGISGFNGQESHGGKGQKGRRGDPGCHGHWGAPGPKGGEGPPGEVGPKGTHGKPGDGGWKGAKGTPGGPGYDGRKGPKGPPGVWEKTECELIDYIAKNCACKGCRGCPRYPLELVIAVDVSRRVPDAQFNRMSELVSRMVREISVSESTCPSGARVALLSYADGVKRKIRFSDYRTKNKLLELVKERLAKEREVKGEGRNLGEAMMYTARHMFKRARSGKLVKKMAVFLTGGPPTDGDALHSAVVELGAQGIVPVIVTTGQANDCPGRYEIINEYLRPETVINRLNQCFFCFDVCRPDPACQPEVCLRDVQMDVAFLLDSADGMSAAEFETARAVVSGAVDVFSRPCSDGGGAGLALVQTRGLGSQEEGPAIVEFDFARFRADRTAAKQHIVRSLRRPQGSDSSLGLALEYVTENLFLEPRRVRAIVTLLGSGAGQPDHRLMEAAHYARCKGYVLFTLALGRQVNARLVELLSSPPLSSHSRQLGTVSAPDVQYALRFTEFSLATLTKRLGDYRPPQDCGETAHDFSHLRPSYRYAQVWPMSHTQSDVRPLPSGGQVSGLSSSLRFEDLEPSPQDTEQETKHEGHLADEPEREQGPAVHPTSASPPPSAAHCLQSKEYGRACGGLQAIRWFYNRRTRICSIFWYGGCGGNRNRFPTKARCLQLCAPQRSLRPAGWRPVPLPGP</sequence>
<dbReference type="SMART" id="SM00327">
    <property type="entry name" value="VWA"/>
    <property type="match status" value="8"/>
</dbReference>
<feature type="domain" description="VWFA" evidence="11">
    <location>
        <begin position="976"/>
        <end position="1156"/>
    </location>
</feature>
<keyword evidence="4 10" id="KW-0732">Signal</keyword>
<evidence type="ECO:0000256" key="3">
    <source>
        <dbReference type="ARBA" id="ARBA00022530"/>
    </source>
</evidence>
<accession>A0AAD7R848</accession>
<feature type="compositionally biased region" description="Gly residues" evidence="9">
    <location>
        <begin position="1514"/>
        <end position="1523"/>
    </location>
</feature>
<comment type="subcellular location">
    <subcellularLocation>
        <location evidence="1">Secreted</location>
        <location evidence="1">Extracellular space</location>
        <location evidence="1">Extracellular matrix</location>
    </subcellularLocation>
</comment>
<feature type="domain" description="BPTI/Kunitz inhibitor" evidence="12">
    <location>
        <begin position="2232"/>
        <end position="2284"/>
    </location>
</feature>
<keyword evidence="14" id="KW-1185">Reference proteome</keyword>
<dbReference type="PANTHER" id="PTHR24020">
    <property type="entry name" value="COLLAGEN ALPHA"/>
    <property type="match status" value="1"/>
</dbReference>
<feature type="compositionally biased region" description="Basic and acidic residues" evidence="9">
    <location>
        <begin position="2198"/>
        <end position="2214"/>
    </location>
</feature>
<feature type="domain" description="VWFA" evidence="11">
    <location>
        <begin position="785"/>
        <end position="960"/>
    </location>
</feature>
<keyword evidence="3" id="KW-0272">Extracellular matrix</keyword>
<dbReference type="CDD" id="cd22635">
    <property type="entry name" value="Kunitz_papilin"/>
    <property type="match status" value="1"/>
</dbReference>
<dbReference type="PANTHER" id="PTHR24020:SF86">
    <property type="entry name" value="COLLAGEN, TYPE VI, ALPHA 4"/>
    <property type="match status" value="1"/>
</dbReference>
<dbReference type="Pfam" id="PF00014">
    <property type="entry name" value="Kunitz_BPTI"/>
    <property type="match status" value="1"/>
</dbReference>
<feature type="domain" description="VWFA" evidence="11">
    <location>
        <begin position="426"/>
        <end position="596"/>
    </location>
</feature>
<feature type="compositionally biased region" description="Low complexity" evidence="9">
    <location>
        <begin position="1536"/>
        <end position="1555"/>
    </location>
</feature>
<keyword evidence="8" id="KW-1015">Disulfide bond</keyword>
<feature type="compositionally biased region" description="Gly residues" evidence="9">
    <location>
        <begin position="1675"/>
        <end position="1691"/>
    </location>
</feature>
<dbReference type="FunFam" id="4.10.410.10:FF:000020">
    <property type="entry name" value="Collagen, type VI, alpha 3"/>
    <property type="match status" value="1"/>
</dbReference>
<dbReference type="InterPro" id="IPR002035">
    <property type="entry name" value="VWF_A"/>
</dbReference>
<dbReference type="SUPFAM" id="SSF57362">
    <property type="entry name" value="BPTI-like"/>
    <property type="match status" value="1"/>
</dbReference>
<dbReference type="SUPFAM" id="SSF53300">
    <property type="entry name" value="vWA-like"/>
    <property type="match status" value="9"/>
</dbReference>
<feature type="compositionally biased region" description="Gly residues" evidence="9">
    <location>
        <begin position="1556"/>
        <end position="1565"/>
    </location>
</feature>
<dbReference type="GO" id="GO:0007155">
    <property type="term" value="P:cell adhesion"/>
    <property type="evidence" value="ECO:0007669"/>
    <property type="project" value="UniProtKB-KW"/>
</dbReference>
<dbReference type="InterPro" id="IPR020901">
    <property type="entry name" value="Prtase_inh_Kunz-CS"/>
</dbReference>
<evidence type="ECO:0000256" key="9">
    <source>
        <dbReference type="SAM" id="MobiDB-lite"/>
    </source>
</evidence>
<dbReference type="InterPro" id="IPR002223">
    <property type="entry name" value="Kunitz_BPTI"/>
</dbReference>
<feature type="compositionally biased region" description="Gly residues" evidence="9">
    <location>
        <begin position="1654"/>
        <end position="1663"/>
    </location>
</feature>
<proteinExistence type="predicted"/>
<protein>
    <recommendedName>
        <fullName evidence="15">Collagen alpha-6(VI) chain</fullName>
    </recommendedName>
</protein>
<feature type="signal peptide" evidence="10">
    <location>
        <begin position="1"/>
        <end position="19"/>
    </location>
</feature>
<organism evidence="13 14">
    <name type="scientific">Aldrovandia affinis</name>
    <dbReference type="NCBI Taxonomy" id="143900"/>
    <lineage>
        <taxon>Eukaryota</taxon>
        <taxon>Metazoa</taxon>
        <taxon>Chordata</taxon>
        <taxon>Craniata</taxon>
        <taxon>Vertebrata</taxon>
        <taxon>Euteleostomi</taxon>
        <taxon>Actinopterygii</taxon>
        <taxon>Neopterygii</taxon>
        <taxon>Teleostei</taxon>
        <taxon>Notacanthiformes</taxon>
        <taxon>Halosauridae</taxon>
        <taxon>Aldrovandia</taxon>
    </lineage>
</organism>
<dbReference type="FunFam" id="3.40.50.410:FF:000003">
    <property type="entry name" value="Collagen type VI alpha 3 chain"/>
    <property type="match status" value="1"/>
</dbReference>
<dbReference type="Gene3D" id="3.40.50.410">
    <property type="entry name" value="von Willebrand factor, type A domain"/>
    <property type="match status" value="8"/>
</dbReference>
<feature type="domain" description="VWFA" evidence="11">
    <location>
        <begin position="608"/>
        <end position="771"/>
    </location>
</feature>
<feature type="domain" description="VWFA" evidence="11">
    <location>
        <begin position="27"/>
        <end position="164"/>
    </location>
</feature>
<reference evidence="13" key="1">
    <citation type="journal article" date="2023" name="Science">
        <title>Genome structures resolve the early diversification of teleost fishes.</title>
        <authorList>
            <person name="Parey E."/>
            <person name="Louis A."/>
            <person name="Montfort J."/>
            <person name="Bouchez O."/>
            <person name="Roques C."/>
            <person name="Iampietro C."/>
            <person name="Lluch J."/>
            <person name="Castinel A."/>
            <person name="Donnadieu C."/>
            <person name="Desvignes T."/>
            <person name="Floi Bucao C."/>
            <person name="Jouanno E."/>
            <person name="Wen M."/>
            <person name="Mejri S."/>
            <person name="Dirks R."/>
            <person name="Jansen H."/>
            <person name="Henkel C."/>
            <person name="Chen W.J."/>
            <person name="Zahm M."/>
            <person name="Cabau C."/>
            <person name="Klopp C."/>
            <person name="Thompson A.W."/>
            <person name="Robinson-Rechavi M."/>
            <person name="Braasch I."/>
            <person name="Lecointre G."/>
            <person name="Bobe J."/>
            <person name="Postlethwait J.H."/>
            <person name="Berthelot C."/>
            <person name="Roest Crollius H."/>
            <person name="Guiguen Y."/>
        </authorList>
    </citation>
    <scope>NUCLEOTIDE SEQUENCE</scope>
    <source>
        <strain evidence="13">NC1722</strain>
    </source>
</reference>
<feature type="chain" id="PRO_5042047028" description="Collagen alpha-6(VI) chain" evidence="10">
    <location>
        <begin position="20"/>
        <end position="2303"/>
    </location>
</feature>
<keyword evidence="7" id="KW-0176">Collagen</keyword>
<feature type="domain" description="VWFA" evidence="11">
    <location>
        <begin position="1733"/>
        <end position="1895"/>
    </location>
</feature>
<dbReference type="InterPro" id="IPR036880">
    <property type="entry name" value="Kunitz_BPTI_sf"/>
</dbReference>
<evidence type="ECO:0000256" key="1">
    <source>
        <dbReference type="ARBA" id="ARBA00004498"/>
    </source>
</evidence>
<evidence type="ECO:0000259" key="11">
    <source>
        <dbReference type="PROSITE" id="PS50234"/>
    </source>
</evidence>
<dbReference type="GO" id="GO:0005581">
    <property type="term" value="C:collagen trimer"/>
    <property type="evidence" value="ECO:0007669"/>
    <property type="project" value="UniProtKB-KW"/>
</dbReference>
<feature type="region of interest" description="Disordered" evidence="9">
    <location>
        <begin position="2186"/>
        <end position="2231"/>
    </location>
</feature>
<comment type="caution">
    <text evidence="13">The sequence shown here is derived from an EMBL/GenBank/DDBJ whole genome shotgun (WGS) entry which is preliminary data.</text>
</comment>
<dbReference type="Pfam" id="PF00092">
    <property type="entry name" value="VWA"/>
    <property type="match status" value="8"/>
</dbReference>
<dbReference type="Gene3D" id="4.10.410.10">
    <property type="entry name" value="Pancreatic trypsin inhibitor Kunitz domain"/>
    <property type="match status" value="1"/>
</dbReference>
<feature type="domain" description="VWFA" evidence="11">
    <location>
        <begin position="1933"/>
        <end position="2130"/>
    </location>
</feature>
<evidence type="ECO:0000256" key="8">
    <source>
        <dbReference type="ARBA" id="ARBA00023157"/>
    </source>
</evidence>